<evidence type="ECO:0000259" key="1">
    <source>
        <dbReference type="Pfam" id="PF07728"/>
    </source>
</evidence>
<feature type="domain" description="ATPase dynein-related AAA" evidence="1">
    <location>
        <begin position="249"/>
        <end position="385"/>
    </location>
</feature>
<accession>A0A6J5Q829</accession>
<dbReference type="InterPro" id="IPR011704">
    <property type="entry name" value="ATPase_dyneun-rel_AAA"/>
</dbReference>
<protein>
    <submittedName>
        <fullName evidence="2">COG0714 MoxR-like ATPases</fullName>
    </submittedName>
</protein>
<name>A0A6J5Q829_9CAUD</name>
<proteinExistence type="predicted"/>
<dbReference type="InterPro" id="IPR050764">
    <property type="entry name" value="CbbQ/NirQ/NorQ/GpvN"/>
</dbReference>
<gene>
    <name evidence="2" type="ORF">UFOVP1049_30</name>
</gene>
<sequence length="491" mass="52230">MALDYMIDILKLPIDVVHGAFKQGHSGTPWVSKAEAAAIMAEQIKQGAYTLADVAAAKAIPLRYPTPAAVVDSVRDTIAIDQAVNPVRTVADRADQRSLDTMSKLSRALDRLDVIEQGQPVIIDAIETVNKALEGLAKNVDNMGQIDPALVQGQVANAVRDAFKPFEAAVVAAGAQTVVGQMVSVSKVKTVPVSQAFGVAVNDAKGRELQVDIYDNAAAPAIDPCFVWTEGILKHLLLSQSTGENLWFGGEKGTGKSETVRQFAARTGRGYCRINFHKYTTSEDYIGAVGLENGQTVFKDGDFLQAFTTPATLILLDEITNADPAALATLNGFLEPNSAVSFGGAVRRRAPNVLVFAADNTLTNGDESGRYAGTRQMNSALADRFARVVAFKHLALSDEINAVTRHTGCTEALADHVLKAVHACRAKVTSGDIIDAPSIRQVMAFIRSVAVLGVDEAWAASIGHRQPSESATAIEAIKATYISADFISANI</sequence>
<evidence type="ECO:0000313" key="2">
    <source>
        <dbReference type="EMBL" id="CAB4180429.1"/>
    </source>
</evidence>
<dbReference type="Pfam" id="PF07728">
    <property type="entry name" value="AAA_5"/>
    <property type="match status" value="1"/>
</dbReference>
<dbReference type="PANTHER" id="PTHR42759:SF1">
    <property type="entry name" value="MAGNESIUM-CHELATASE SUBUNIT CHLD"/>
    <property type="match status" value="1"/>
</dbReference>
<dbReference type="GO" id="GO:0016887">
    <property type="term" value="F:ATP hydrolysis activity"/>
    <property type="evidence" value="ECO:0007669"/>
    <property type="project" value="InterPro"/>
</dbReference>
<dbReference type="SUPFAM" id="SSF52540">
    <property type="entry name" value="P-loop containing nucleoside triphosphate hydrolases"/>
    <property type="match status" value="1"/>
</dbReference>
<dbReference type="PANTHER" id="PTHR42759">
    <property type="entry name" value="MOXR FAMILY PROTEIN"/>
    <property type="match status" value="1"/>
</dbReference>
<organism evidence="2">
    <name type="scientific">uncultured Caudovirales phage</name>
    <dbReference type="NCBI Taxonomy" id="2100421"/>
    <lineage>
        <taxon>Viruses</taxon>
        <taxon>Duplodnaviria</taxon>
        <taxon>Heunggongvirae</taxon>
        <taxon>Uroviricota</taxon>
        <taxon>Caudoviricetes</taxon>
        <taxon>Peduoviridae</taxon>
        <taxon>Maltschvirus</taxon>
        <taxon>Maltschvirus maltsch</taxon>
    </lineage>
</organism>
<dbReference type="GO" id="GO:0005524">
    <property type="term" value="F:ATP binding"/>
    <property type="evidence" value="ECO:0007669"/>
    <property type="project" value="InterPro"/>
</dbReference>
<dbReference type="EMBL" id="LR796986">
    <property type="protein sequence ID" value="CAB4180429.1"/>
    <property type="molecule type" value="Genomic_DNA"/>
</dbReference>
<dbReference type="InterPro" id="IPR027417">
    <property type="entry name" value="P-loop_NTPase"/>
</dbReference>
<reference evidence="2" key="1">
    <citation type="submission" date="2020-05" db="EMBL/GenBank/DDBJ databases">
        <authorList>
            <person name="Chiriac C."/>
            <person name="Salcher M."/>
            <person name="Ghai R."/>
            <person name="Kavagutti S V."/>
        </authorList>
    </citation>
    <scope>NUCLEOTIDE SEQUENCE</scope>
</reference>
<dbReference type="Gene3D" id="3.40.50.300">
    <property type="entry name" value="P-loop containing nucleotide triphosphate hydrolases"/>
    <property type="match status" value="1"/>
</dbReference>